<gene>
    <name evidence="4 5 6" type="primary">LOC116299937</name>
</gene>
<feature type="compositionally biased region" description="Polar residues" evidence="2">
    <location>
        <begin position="175"/>
        <end position="185"/>
    </location>
</feature>
<feature type="region of interest" description="Disordered" evidence="2">
    <location>
        <begin position="760"/>
        <end position="780"/>
    </location>
</feature>
<protein>
    <submittedName>
        <fullName evidence="4 5">Uncharacterized protein LOC116299937</fullName>
    </submittedName>
</protein>
<feature type="compositionally biased region" description="Basic and acidic residues" evidence="2">
    <location>
        <begin position="657"/>
        <end position="669"/>
    </location>
</feature>
<evidence type="ECO:0000313" key="6">
    <source>
        <dbReference type="RefSeq" id="XP_031564522.1"/>
    </source>
</evidence>
<keyword evidence="3" id="KW-1185">Reference proteome</keyword>
<evidence type="ECO:0000256" key="2">
    <source>
        <dbReference type="SAM" id="MobiDB-lite"/>
    </source>
</evidence>
<feature type="region of interest" description="Disordered" evidence="2">
    <location>
        <begin position="581"/>
        <end position="601"/>
    </location>
</feature>
<feature type="compositionally biased region" description="Basic and acidic residues" evidence="2">
    <location>
        <begin position="523"/>
        <end position="538"/>
    </location>
</feature>
<evidence type="ECO:0000256" key="1">
    <source>
        <dbReference type="SAM" id="Coils"/>
    </source>
</evidence>
<proteinExistence type="predicted"/>
<name>A0A6P8IDR9_ACTTE</name>
<feature type="region of interest" description="Disordered" evidence="2">
    <location>
        <begin position="32"/>
        <end position="59"/>
    </location>
</feature>
<dbReference type="RefSeq" id="XP_031564522.1">
    <property type="nucleotide sequence ID" value="XM_031708662.1"/>
</dbReference>
<feature type="compositionally biased region" description="Basic and acidic residues" evidence="2">
    <location>
        <begin position="120"/>
        <end position="132"/>
    </location>
</feature>
<dbReference type="AlphaFoldDB" id="A0A6P8IDR9"/>
<feature type="coiled-coil region" evidence="1">
    <location>
        <begin position="287"/>
        <end position="314"/>
    </location>
</feature>
<dbReference type="RefSeq" id="XP_031564521.1">
    <property type="nucleotide sequence ID" value="XM_031708661.1"/>
</dbReference>
<reference evidence="4 5" key="1">
    <citation type="submission" date="2025-04" db="UniProtKB">
        <authorList>
            <consortium name="RefSeq"/>
        </authorList>
    </citation>
    <scope>IDENTIFICATION</scope>
    <source>
        <tissue evidence="4 5">Tentacle</tissue>
    </source>
</reference>
<evidence type="ECO:0000313" key="4">
    <source>
        <dbReference type="RefSeq" id="XP_031564520.1"/>
    </source>
</evidence>
<dbReference type="Proteomes" id="UP000515163">
    <property type="component" value="Unplaced"/>
</dbReference>
<organism evidence="3 6">
    <name type="scientific">Actinia tenebrosa</name>
    <name type="common">Australian red waratah sea anemone</name>
    <dbReference type="NCBI Taxonomy" id="6105"/>
    <lineage>
        <taxon>Eukaryota</taxon>
        <taxon>Metazoa</taxon>
        <taxon>Cnidaria</taxon>
        <taxon>Anthozoa</taxon>
        <taxon>Hexacorallia</taxon>
        <taxon>Actiniaria</taxon>
        <taxon>Actiniidae</taxon>
        <taxon>Actinia</taxon>
    </lineage>
</organism>
<keyword evidence="1" id="KW-0175">Coiled coil</keyword>
<evidence type="ECO:0000313" key="3">
    <source>
        <dbReference type="Proteomes" id="UP000515163"/>
    </source>
</evidence>
<feature type="region of interest" description="Disordered" evidence="2">
    <location>
        <begin position="315"/>
        <end position="335"/>
    </location>
</feature>
<dbReference type="GeneID" id="116299937"/>
<feature type="region of interest" description="Disordered" evidence="2">
    <location>
        <begin position="657"/>
        <end position="676"/>
    </location>
</feature>
<sequence length="864" mass="97692">MAASVKEKNMPAISSNLYGGLQKWVNRASLSIRERKRSRRNSDVSQTMYKPNPPDMNDRQNCQTKIVPVHVRSRSTPVVMPDSENYLHTIDQSCRKTSEEAKKMNLQQEVLLEPRRRRASRDETSRPQREKNTVGSAGTLRRSCSKSESSLIEIIQNSETLRSKSKPTPSKCRVTRTNSQDTEGSVESYPSDVDINYNIHNNSRSSQASSKANNRARAQTLGAKIDSNGANRLNEKLKTSSSHDKVVRDVKARLDRWVDKTAGFHDSRQGSFESTSSSDDLSDILALRRDNRMISNETREMRELQNALEELVSSCGGRSSRKSSDEEFQTGESIEATNTRASRKVSLKYTGSVFGRPVDIDCNCSQSVRQNEYRLKKCGSSSGSAGSGSSKHYETNSELEESYDSVDGKSAETEDLCCNWTAESCKTKDAMNCDNNIGRVSAEETCAVSTTPELNLESEMGNEGNHVYSLESTSQNEGEGECQQGNQQSKYYDKKDNSSFPNETKQTENIKLFPKQNHPVVGIKEEIEDAVKMKEPRSMKSYRTPKPPTAKDSQESKSKKSNGTFKDISLDAFAAECLRQADQKKKKTKERESKSDSEEEKSGLKIDFVYIKKDENEKVLPQSYHEQVVRRKAATHPKTAFDEDHLAYITLSDNELERNDLRTREKRNSADSLDGKVLFDLPPQYFTDSKNEDDHSSDGLQTEEELVTNTMEKGMRKFPSMPLFYVPKEFDHSGEFKRIKSASIRKSLWKRIKSLPRQTVENRANHPIKSSKRKEEDSSLAQAQFIDPFYHGEKEEQDQLEPTFRTKAWTLSGTKISQPVSQTRPSLATRRSAPVMKVGATEREPGKLNEYVMISPKKDDESQC</sequence>
<dbReference type="KEGG" id="aten:116299937"/>
<feature type="region of interest" description="Disordered" evidence="2">
    <location>
        <begin position="470"/>
        <end position="565"/>
    </location>
</feature>
<feature type="region of interest" description="Disordered" evidence="2">
    <location>
        <begin position="112"/>
        <end position="192"/>
    </location>
</feature>
<feature type="region of interest" description="Disordered" evidence="2">
    <location>
        <begin position="377"/>
        <end position="407"/>
    </location>
</feature>
<dbReference type="OrthoDB" id="5978548at2759"/>
<feature type="compositionally biased region" description="Low complexity" evidence="2">
    <location>
        <begin position="379"/>
        <end position="390"/>
    </location>
</feature>
<feature type="compositionally biased region" description="Polar residues" evidence="2">
    <location>
        <begin position="498"/>
        <end position="509"/>
    </location>
</feature>
<accession>A0A6P8IDR9</accession>
<evidence type="ECO:0000313" key="5">
    <source>
        <dbReference type="RefSeq" id="XP_031564521.1"/>
    </source>
</evidence>
<feature type="compositionally biased region" description="Low complexity" evidence="2">
    <location>
        <begin position="475"/>
        <end position="488"/>
    </location>
</feature>
<dbReference type="RefSeq" id="XP_031564520.1">
    <property type="nucleotide sequence ID" value="XM_031708660.1"/>
</dbReference>
<feature type="compositionally biased region" description="Polar residues" evidence="2">
    <location>
        <begin position="146"/>
        <end position="160"/>
    </location>
</feature>